<sequence>MSQTCSRLLFAVLLPLTAVRGDGTVPQRTAAVVLFPGAQVMGYAAPIDILRYGGTSVFTVAEQPTVVTNGDLSVNAQYTFENAPDPDILLVPGSSNMKAELENPRLLSFLRDKAGKAQVVLSVSNGSFLLGKAGLLDDHTATATFGLTDGLRRIAPLARVVDDVRYTDSGKYVTSAGLSAGIDAALHVLEKLDGRGAAQMAALAVEYNWDPEGSFVRSQLADRLCAFRYAVTSAQSIRREGDEEQWVNEWAVTDPSSPEVVFEAFQTAIRQHVTWMESTPQWTKIDGEDAPLRSQWRFRDERDRSWRGVLEVTPNTVSGQGVAVRLSLHLDPRRASI</sequence>
<gene>
    <name evidence="2" type="ORF">IRI77_29905</name>
</gene>
<organism evidence="2 3">
    <name type="scientific">Paludibaculum fermentans</name>
    <dbReference type="NCBI Taxonomy" id="1473598"/>
    <lineage>
        <taxon>Bacteria</taxon>
        <taxon>Pseudomonadati</taxon>
        <taxon>Acidobacteriota</taxon>
        <taxon>Terriglobia</taxon>
        <taxon>Bryobacterales</taxon>
        <taxon>Bryobacteraceae</taxon>
        <taxon>Paludibaculum</taxon>
    </lineage>
</organism>
<dbReference type="RefSeq" id="WP_194448622.1">
    <property type="nucleotide sequence ID" value="NZ_CP063849.1"/>
</dbReference>
<name>A0A7S7NNM6_PALFE</name>
<dbReference type="Proteomes" id="UP000593892">
    <property type="component" value="Chromosome"/>
</dbReference>
<protein>
    <submittedName>
        <fullName evidence="2">DJ-1/PfpI family protein</fullName>
    </submittedName>
</protein>
<dbReference type="CDD" id="cd03139">
    <property type="entry name" value="GATase1_PfpI_2"/>
    <property type="match status" value="1"/>
</dbReference>
<proteinExistence type="predicted"/>
<accession>A0A7S7NNM6</accession>
<reference evidence="2 3" key="1">
    <citation type="submission" date="2020-10" db="EMBL/GenBank/DDBJ databases">
        <title>Complete genome sequence of Paludibaculum fermentans P105T, a facultatively anaerobic acidobacterium capable of dissimilatory Fe(III) reduction.</title>
        <authorList>
            <person name="Dedysh S.N."/>
            <person name="Beletsky A.V."/>
            <person name="Kulichevskaya I.S."/>
            <person name="Mardanov A.V."/>
            <person name="Ravin N.V."/>
        </authorList>
    </citation>
    <scope>NUCLEOTIDE SEQUENCE [LARGE SCALE GENOMIC DNA]</scope>
    <source>
        <strain evidence="2 3">P105</strain>
    </source>
</reference>
<dbReference type="InterPro" id="IPR052158">
    <property type="entry name" value="INH-QAR"/>
</dbReference>
<dbReference type="KEGG" id="pfer:IRI77_29905"/>
<dbReference type="PANTHER" id="PTHR43130">
    <property type="entry name" value="ARAC-FAMILY TRANSCRIPTIONAL REGULATOR"/>
    <property type="match status" value="1"/>
</dbReference>
<dbReference type="InterPro" id="IPR002818">
    <property type="entry name" value="DJ-1/PfpI"/>
</dbReference>
<dbReference type="Gene3D" id="3.40.50.880">
    <property type="match status" value="1"/>
</dbReference>
<evidence type="ECO:0000259" key="1">
    <source>
        <dbReference type="Pfam" id="PF01965"/>
    </source>
</evidence>
<dbReference type="SUPFAM" id="SSF52317">
    <property type="entry name" value="Class I glutamine amidotransferase-like"/>
    <property type="match status" value="1"/>
</dbReference>
<feature type="domain" description="DJ-1/PfpI" evidence="1">
    <location>
        <begin position="29"/>
        <end position="190"/>
    </location>
</feature>
<dbReference type="PANTHER" id="PTHR43130:SF3">
    <property type="entry name" value="HTH-TYPE TRANSCRIPTIONAL REGULATOR RV1931C"/>
    <property type="match status" value="1"/>
</dbReference>
<evidence type="ECO:0000313" key="3">
    <source>
        <dbReference type="Proteomes" id="UP000593892"/>
    </source>
</evidence>
<dbReference type="Pfam" id="PF01965">
    <property type="entry name" value="DJ-1_PfpI"/>
    <property type="match status" value="1"/>
</dbReference>
<keyword evidence="3" id="KW-1185">Reference proteome</keyword>
<dbReference type="AlphaFoldDB" id="A0A7S7NNM6"/>
<dbReference type="InterPro" id="IPR029062">
    <property type="entry name" value="Class_I_gatase-like"/>
</dbReference>
<dbReference type="EMBL" id="CP063849">
    <property type="protein sequence ID" value="QOY86953.1"/>
    <property type="molecule type" value="Genomic_DNA"/>
</dbReference>
<evidence type="ECO:0000313" key="2">
    <source>
        <dbReference type="EMBL" id="QOY86953.1"/>
    </source>
</evidence>